<proteinExistence type="predicted"/>
<reference evidence="1 2" key="1">
    <citation type="submission" date="2020-11" db="EMBL/GenBank/DDBJ databases">
        <title>Treponema Peruensis nv. sp., first commensal Treponema isolated from human feces.</title>
        <authorList>
            <person name="Belkhou C."/>
            <person name="Raes J."/>
        </authorList>
    </citation>
    <scope>NUCLEOTIDE SEQUENCE [LARGE SCALE GENOMIC DNA]</scope>
    <source>
        <strain evidence="1 2">RCC2812</strain>
    </source>
</reference>
<sequence>MRAIIPQKDTLLALCRFQSAFIKKILLKENDAVIIPLKPLWIFAEVKTPVSLTINFPATDGNFFFFPVQIEQAGEKDSIHNYRIDFAKICTLKTAPESFLISDLEQICMFPRKEKSARTAAVTFENNCWSVFDDRWNKFRR</sequence>
<name>A0A7T3RER7_9SPIR</name>
<protein>
    <submittedName>
        <fullName evidence="1">Uncharacterized protein</fullName>
    </submittedName>
</protein>
<dbReference type="AlphaFoldDB" id="A0A7T3RER7"/>
<dbReference type="RefSeq" id="WP_198443195.1">
    <property type="nucleotide sequence ID" value="NZ_CBCSHE010000011.1"/>
</dbReference>
<accession>A0A7T3RER7</accession>
<dbReference type="KEGG" id="tper:IWA51_03315"/>
<dbReference type="EMBL" id="CP064936">
    <property type="protein sequence ID" value="QQA01653.1"/>
    <property type="molecule type" value="Genomic_DNA"/>
</dbReference>
<keyword evidence="2" id="KW-1185">Reference proteome</keyword>
<evidence type="ECO:0000313" key="1">
    <source>
        <dbReference type="EMBL" id="QQA01653.1"/>
    </source>
</evidence>
<gene>
    <name evidence="1" type="ORF">IWA51_03315</name>
</gene>
<dbReference type="Proteomes" id="UP000595224">
    <property type="component" value="Chromosome"/>
</dbReference>
<organism evidence="1 2">
    <name type="scientific">Treponema peruense</name>
    <dbReference type="NCBI Taxonomy" id="2787628"/>
    <lineage>
        <taxon>Bacteria</taxon>
        <taxon>Pseudomonadati</taxon>
        <taxon>Spirochaetota</taxon>
        <taxon>Spirochaetia</taxon>
        <taxon>Spirochaetales</taxon>
        <taxon>Treponemataceae</taxon>
        <taxon>Treponema</taxon>
    </lineage>
</organism>
<evidence type="ECO:0000313" key="2">
    <source>
        <dbReference type="Proteomes" id="UP000595224"/>
    </source>
</evidence>